<proteinExistence type="predicted"/>
<dbReference type="Gene3D" id="3.30.60.30">
    <property type="match status" value="1"/>
</dbReference>
<dbReference type="InterPro" id="IPR000421">
    <property type="entry name" value="FA58C"/>
</dbReference>
<feature type="domain" description="F5/8 type C" evidence="2">
    <location>
        <begin position="672"/>
        <end position="835"/>
    </location>
</feature>
<protein>
    <submittedName>
        <fullName evidence="4">Uncharacterized protein</fullName>
    </submittedName>
</protein>
<evidence type="ECO:0000259" key="2">
    <source>
        <dbReference type="PROSITE" id="PS50022"/>
    </source>
</evidence>
<dbReference type="InterPro" id="IPR008979">
    <property type="entry name" value="Galactose-bd-like_sf"/>
</dbReference>
<dbReference type="CDD" id="cd00057">
    <property type="entry name" value="FA58C"/>
    <property type="match status" value="1"/>
</dbReference>
<dbReference type="PANTHER" id="PTHR24543">
    <property type="entry name" value="MULTICOPPER OXIDASE-RELATED"/>
    <property type="match status" value="1"/>
</dbReference>
<dbReference type="EMBL" id="CALNXI010001385">
    <property type="protein sequence ID" value="CAH3167223.1"/>
    <property type="molecule type" value="Genomic_DNA"/>
</dbReference>
<dbReference type="SUPFAM" id="SSF100895">
    <property type="entry name" value="Kazal-type serine protease inhibitors"/>
    <property type="match status" value="1"/>
</dbReference>
<comment type="caution">
    <text evidence="4">The sequence shown here is derived from an EMBL/GenBank/DDBJ whole genome shotgun (WGS) entry which is preliminary data.</text>
</comment>
<dbReference type="Pfam" id="PF15711">
    <property type="entry name" value="ILEI"/>
    <property type="match status" value="1"/>
</dbReference>
<dbReference type="InterPro" id="IPR036058">
    <property type="entry name" value="Kazal_dom_sf"/>
</dbReference>
<dbReference type="SUPFAM" id="SSF49785">
    <property type="entry name" value="Galactose-binding domain-like"/>
    <property type="match status" value="1"/>
</dbReference>
<keyword evidence="5" id="KW-1185">Reference proteome</keyword>
<evidence type="ECO:0000256" key="1">
    <source>
        <dbReference type="SAM" id="SignalP"/>
    </source>
</evidence>
<evidence type="ECO:0000313" key="4">
    <source>
        <dbReference type="EMBL" id="CAH3167223.1"/>
    </source>
</evidence>
<sequence>MARVLVFSVLILLLSSAQISGESPQFGRETFPVNEKTLKCKNFTFPSSFSSDDVHVHMTVQNQSPKNNVYEASVGWVEGVTRIQFTGCVVTAGKGFSYRKLSADWLAFQGTPSGSQTGRMAVPIFTTGSVCVDTYFSTEFDSNPVVHVTAVHENRRNKHDATSIWVEDISTKKFKTCFREIKNFNGIHRNLFVDWIAMKTLPSTWTNEAPESKALYMPNTGSPPAKFNYGFCQNVSFDEPFYKPPCVITTASHQYNPLDLLSIPPSENTITEWTEGVSVNGFSICVKDIQALEDTHAPVTIQFIALGQLHPCAKITCPFYASCNAKNANEYECICDFTCPSFEDFICSAQGITYSNECEYKRAICMNKKHVGLAHPGSCKPFVSQRGFAALDMSSDELKCSDVTYNSSDFYSLQPVHVFLSINHGGQTNGLVHDAVNTWVEDVGEGKFTACAMKSGRLEHDGPVPSDYGLASVDWVAFQGAPRGGMVGTEPIDDWWEGTTCKLVMLPPGRFSAIPSVLLTAKHVALKRKKDAATLWTEDITRTSFQICIRELQNFDGFHRNISVSWMAYEYLPRQTFAEFDNIYFSNGKSPKNSDNHAFCKEVTFKVNYMKKPAVMISATHNSSSGLLPDFNSITSWIENIDNEGFKVCMKELHLKSVYDPVVITWVTIPECNSPLGVGMSDKRRITGDQMTASSQISSMYEARLGRLNNRAFPGVHMGAWCPLNNTGQWLQIDLGHLHVVTGVATQGRNSTLEHMWVETFELAFSKDGKTWDMYKENNITKARNFDTHGDSSAGRNMANFIESLPTHTVVLIAVKDSGGSFVDDAANALKSLGATKPLNPGYRGSWLLVGYKGTGEKPSWIRQEEQARFFGPSFITVTVFE</sequence>
<keyword evidence="1" id="KW-0732">Signal</keyword>
<organism evidence="4 5">
    <name type="scientific">Porites evermanni</name>
    <dbReference type="NCBI Taxonomy" id="104178"/>
    <lineage>
        <taxon>Eukaryota</taxon>
        <taxon>Metazoa</taxon>
        <taxon>Cnidaria</taxon>
        <taxon>Anthozoa</taxon>
        <taxon>Hexacorallia</taxon>
        <taxon>Scleractinia</taxon>
        <taxon>Fungiina</taxon>
        <taxon>Poritidae</taxon>
        <taxon>Porites</taxon>
    </lineage>
</organism>
<dbReference type="InterPro" id="IPR039477">
    <property type="entry name" value="ILEI/PANDER_dom"/>
</dbReference>
<feature type="domain" description="Kazal-like" evidence="3">
    <location>
        <begin position="334"/>
        <end position="381"/>
    </location>
</feature>
<dbReference type="PROSITE" id="PS01285">
    <property type="entry name" value="FA58C_1"/>
    <property type="match status" value="1"/>
</dbReference>
<dbReference type="Proteomes" id="UP001159427">
    <property type="component" value="Unassembled WGS sequence"/>
</dbReference>
<dbReference type="InterPro" id="IPR002350">
    <property type="entry name" value="Kazal_dom"/>
</dbReference>
<dbReference type="PROSITE" id="PS51465">
    <property type="entry name" value="KAZAL_2"/>
    <property type="match status" value="1"/>
</dbReference>
<evidence type="ECO:0000313" key="5">
    <source>
        <dbReference type="Proteomes" id="UP001159427"/>
    </source>
</evidence>
<dbReference type="Pfam" id="PF07648">
    <property type="entry name" value="Kazal_2"/>
    <property type="match status" value="1"/>
</dbReference>
<gene>
    <name evidence="4" type="ORF">PEVE_00005972</name>
</gene>
<reference evidence="4 5" key="1">
    <citation type="submission" date="2022-05" db="EMBL/GenBank/DDBJ databases">
        <authorList>
            <consortium name="Genoscope - CEA"/>
            <person name="William W."/>
        </authorList>
    </citation>
    <scope>NUCLEOTIDE SEQUENCE [LARGE SCALE GENOMIC DNA]</scope>
</reference>
<feature type="signal peptide" evidence="1">
    <location>
        <begin position="1"/>
        <end position="21"/>
    </location>
</feature>
<dbReference type="Gene3D" id="2.60.40.2080">
    <property type="match status" value="3"/>
</dbReference>
<dbReference type="CDD" id="cd00104">
    <property type="entry name" value="KAZAL_FS"/>
    <property type="match status" value="1"/>
</dbReference>
<evidence type="ECO:0000259" key="3">
    <source>
        <dbReference type="PROSITE" id="PS51465"/>
    </source>
</evidence>
<dbReference type="Gene3D" id="2.60.120.260">
    <property type="entry name" value="Galactose-binding domain-like"/>
    <property type="match status" value="1"/>
</dbReference>
<feature type="chain" id="PRO_5045863056" evidence="1">
    <location>
        <begin position="22"/>
        <end position="882"/>
    </location>
</feature>
<dbReference type="InterPro" id="IPR037221">
    <property type="entry name" value="H-type_lectin_dom_sf"/>
</dbReference>
<name>A0ABN8QM90_9CNID</name>
<accession>A0ABN8QM90</accession>
<dbReference type="SMART" id="SM00280">
    <property type="entry name" value="KAZAL"/>
    <property type="match status" value="1"/>
</dbReference>
<dbReference type="PROSITE" id="PS50022">
    <property type="entry name" value="FA58C_3"/>
    <property type="match status" value="1"/>
</dbReference>